<comment type="caution">
    <text evidence="1">The sequence shown here is derived from an EMBL/GenBank/DDBJ whole genome shotgun (WGS) entry which is preliminary data.</text>
</comment>
<evidence type="ECO:0000313" key="2">
    <source>
        <dbReference type="Proteomes" id="UP000789860"/>
    </source>
</evidence>
<name>A0ACA9MB26_9GLOM</name>
<organism evidence="1 2">
    <name type="scientific">Scutellospora calospora</name>
    <dbReference type="NCBI Taxonomy" id="85575"/>
    <lineage>
        <taxon>Eukaryota</taxon>
        <taxon>Fungi</taxon>
        <taxon>Fungi incertae sedis</taxon>
        <taxon>Mucoromycota</taxon>
        <taxon>Glomeromycotina</taxon>
        <taxon>Glomeromycetes</taxon>
        <taxon>Diversisporales</taxon>
        <taxon>Gigasporaceae</taxon>
        <taxon>Scutellospora</taxon>
    </lineage>
</organism>
<sequence>KILLSGFYGALDLELCGYAVVNLLDIKQEGVQILYGDFFNYCKSIEIQLSIHYSKFNYKQF</sequence>
<dbReference type="Proteomes" id="UP000789860">
    <property type="component" value="Unassembled WGS sequence"/>
</dbReference>
<keyword evidence="2" id="KW-1185">Reference proteome</keyword>
<accession>A0ACA9MB26</accession>
<reference evidence="1" key="1">
    <citation type="submission" date="2021-06" db="EMBL/GenBank/DDBJ databases">
        <authorList>
            <person name="Kallberg Y."/>
            <person name="Tangrot J."/>
            <person name="Rosling A."/>
        </authorList>
    </citation>
    <scope>NUCLEOTIDE SEQUENCE</scope>
    <source>
        <strain evidence="1">AU212A</strain>
    </source>
</reference>
<gene>
    <name evidence="1" type="ORF">SCALOS_LOCUS6083</name>
</gene>
<evidence type="ECO:0000313" key="1">
    <source>
        <dbReference type="EMBL" id="CAG8577732.1"/>
    </source>
</evidence>
<feature type="non-terminal residue" evidence="1">
    <location>
        <position position="1"/>
    </location>
</feature>
<dbReference type="EMBL" id="CAJVPM010010999">
    <property type="protein sequence ID" value="CAG8577732.1"/>
    <property type="molecule type" value="Genomic_DNA"/>
</dbReference>
<proteinExistence type="predicted"/>
<protein>
    <submittedName>
        <fullName evidence="1">1981_t:CDS:1</fullName>
    </submittedName>
</protein>